<dbReference type="InterPro" id="IPR029045">
    <property type="entry name" value="ClpP/crotonase-like_dom_sf"/>
</dbReference>
<name>A0ABN1LV52_9SPHN</name>
<dbReference type="Proteomes" id="UP001500738">
    <property type="component" value="Unassembled WGS sequence"/>
</dbReference>
<organism evidence="2 3">
    <name type="scientific">Sphingopyxis soli</name>
    <dbReference type="NCBI Taxonomy" id="592051"/>
    <lineage>
        <taxon>Bacteria</taxon>
        <taxon>Pseudomonadati</taxon>
        <taxon>Pseudomonadota</taxon>
        <taxon>Alphaproteobacteria</taxon>
        <taxon>Sphingomonadales</taxon>
        <taxon>Sphingomonadaceae</taxon>
        <taxon>Sphingopyxis</taxon>
    </lineage>
</organism>
<accession>A0ABN1LV52</accession>
<reference evidence="2 3" key="1">
    <citation type="journal article" date="2019" name="Int. J. Syst. Evol. Microbiol.">
        <title>The Global Catalogue of Microorganisms (GCM) 10K type strain sequencing project: providing services to taxonomists for standard genome sequencing and annotation.</title>
        <authorList>
            <consortium name="The Broad Institute Genomics Platform"/>
            <consortium name="The Broad Institute Genome Sequencing Center for Infectious Disease"/>
            <person name="Wu L."/>
            <person name="Ma J."/>
        </authorList>
    </citation>
    <scope>NUCLEOTIDE SEQUENCE [LARGE SCALE GENOMIC DNA]</scope>
    <source>
        <strain evidence="2 3">JCM 15910</strain>
    </source>
</reference>
<keyword evidence="3" id="KW-1185">Reference proteome</keyword>
<sequence length="236" mass="25144">MRPRIARVALAAACLASLTGAAKVKMDPANPTCPANPGWSANPTMTFTPATKGGAKVLLAEGRIDAGAPDRLKKALEANPDVGEVWLSSPGGDARAGNAAGRIIRSNFGLMTRIPAGWACFSACNFIFMGGQPRVIDPGGLFIVHMFTRTGDRQSIDMSVAMGTDATKELIGDIEQDAALLASEDNDFLIRMGVSRKLLTEVMYRQKAIANAEDKSTRRCLTQAEVKTYNVANNNE</sequence>
<gene>
    <name evidence="2" type="ORF">GCM10009115_00590</name>
</gene>
<keyword evidence="1" id="KW-0732">Signal</keyword>
<dbReference type="EMBL" id="BAAAFE010000001">
    <property type="protein sequence ID" value="GAA0860759.1"/>
    <property type="molecule type" value="Genomic_DNA"/>
</dbReference>
<dbReference type="SUPFAM" id="SSF52096">
    <property type="entry name" value="ClpP/crotonase"/>
    <property type="match status" value="1"/>
</dbReference>
<dbReference type="Gene3D" id="3.90.226.10">
    <property type="entry name" value="2-enoyl-CoA Hydratase, Chain A, domain 1"/>
    <property type="match status" value="1"/>
</dbReference>
<comment type="caution">
    <text evidence="2">The sequence shown here is derived from an EMBL/GenBank/DDBJ whole genome shotgun (WGS) entry which is preliminary data.</text>
</comment>
<evidence type="ECO:0000313" key="3">
    <source>
        <dbReference type="Proteomes" id="UP001500738"/>
    </source>
</evidence>
<protein>
    <recommendedName>
        <fullName evidence="4">Peptidase S14</fullName>
    </recommendedName>
</protein>
<feature type="signal peptide" evidence="1">
    <location>
        <begin position="1"/>
        <end position="22"/>
    </location>
</feature>
<evidence type="ECO:0000313" key="2">
    <source>
        <dbReference type="EMBL" id="GAA0860759.1"/>
    </source>
</evidence>
<evidence type="ECO:0000256" key="1">
    <source>
        <dbReference type="SAM" id="SignalP"/>
    </source>
</evidence>
<evidence type="ECO:0008006" key="4">
    <source>
        <dbReference type="Google" id="ProtNLM"/>
    </source>
</evidence>
<feature type="chain" id="PRO_5045629466" description="Peptidase S14" evidence="1">
    <location>
        <begin position="23"/>
        <end position="236"/>
    </location>
</feature>
<proteinExistence type="predicted"/>